<dbReference type="GO" id="GO:0004592">
    <property type="term" value="F:pantoate-beta-alanine ligase activity"/>
    <property type="evidence" value="ECO:0007669"/>
    <property type="project" value="UniProtKB-UniRule"/>
</dbReference>
<feature type="binding site" evidence="8">
    <location>
        <position position="61"/>
    </location>
    <ligand>
        <name>(R)-pantoate</name>
        <dbReference type="ChEBI" id="CHEBI:15980"/>
    </ligand>
</feature>
<dbReference type="InterPro" id="IPR003721">
    <property type="entry name" value="Pantoate_ligase"/>
</dbReference>
<dbReference type="GO" id="GO:0005829">
    <property type="term" value="C:cytosol"/>
    <property type="evidence" value="ECO:0007669"/>
    <property type="project" value="TreeGrafter"/>
</dbReference>
<feature type="binding site" evidence="8">
    <location>
        <begin position="149"/>
        <end position="152"/>
    </location>
    <ligand>
        <name>ATP</name>
        <dbReference type="ChEBI" id="CHEBI:30616"/>
    </ligand>
</feature>
<evidence type="ECO:0000256" key="7">
    <source>
        <dbReference type="ARBA" id="ARBA00048258"/>
    </source>
</evidence>
<dbReference type="Pfam" id="PF02569">
    <property type="entry name" value="Pantoate_ligase"/>
    <property type="match status" value="1"/>
</dbReference>
<accession>A0A545SQN4</accession>
<dbReference type="RefSeq" id="WP_142929891.1">
    <property type="nucleotide sequence ID" value="NZ_ML660112.1"/>
</dbReference>
<proteinExistence type="inferred from homology"/>
<keyword evidence="4 8" id="KW-0566">Pantothenate biosynthesis</keyword>
<comment type="subunit">
    <text evidence="8">Homodimer.</text>
</comment>
<comment type="subcellular location">
    <subcellularLocation>
        <location evidence="8">Cytoplasm</location>
    </subcellularLocation>
</comment>
<dbReference type="OrthoDB" id="9773087at2"/>
<dbReference type="EMBL" id="VHSG01000036">
    <property type="protein sequence ID" value="TQV67267.1"/>
    <property type="molecule type" value="Genomic_DNA"/>
</dbReference>
<evidence type="ECO:0000256" key="4">
    <source>
        <dbReference type="ARBA" id="ARBA00022655"/>
    </source>
</evidence>
<dbReference type="GO" id="GO:0015940">
    <property type="term" value="P:pantothenate biosynthetic process"/>
    <property type="evidence" value="ECO:0007669"/>
    <property type="project" value="UniProtKB-UniRule"/>
</dbReference>
<dbReference type="PANTHER" id="PTHR21299:SF1">
    <property type="entry name" value="PANTOATE--BETA-ALANINE LIGASE"/>
    <property type="match status" value="1"/>
</dbReference>
<feature type="active site" description="Proton donor" evidence="8">
    <location>
        <position position="37"/>
    </location>
</feature>
<dbReference type="EC" id="6.3.2.1" evidence="8"/>
<evidence type="ECO:0000256" key="5">
    <source>
        <dbReference type="ARBA" id="ARBA00022741"/>
    </source>
</evidence>
<feature type="binding site" evidence="8">
    <location>
        <begin position="30"/>
        <end position="37"/>
    </location>
    <ligand>
        <name>ATP</name>
        <dbReference type="ChEBI" id="CHEBI:30616"/>
    </ligand>
</feature>
<comment type="function">
    <text evidence="8">Catalyzes the condensation of pantoate with beta-alanine in an ATP-dependent reaction via a pantoyl-adenylate intermediate.</text>
</comment>
<comment type="catalytic activity">
    <reaction evidence="7 8">
        <text>(R)-pantoate + beta-alanine + ATP = (R)-pantothenate + AMP + diphosphate + H(+)</text>
        <dbReference type="Rhea" id="RHEA:10912"/>
        <dbReference type="ChEBI" id="CHEBI:15378"/>
        <dbReference type="ChEBI" id="CHEBI:15980"/>
        <dbReference type="ChEBI" id="CHEBI:29032"/>
        <dbReference type="ChEBI" id="CHEBI:30616"/>
        <dbReference type="ChEBI" id="CHEBI:33019"/>
        <dbReference type="ChEBI" id="CHEBI:57966"/>
        <dbReference type="ChEBI" id="CHEBI:456215"/>
        <dbReference type="EC" id="6.3.2.1"/>
    </reaction>
</comment>
<comment type="miscellaneous">
    <text evidence="8">The reaction proceeds by a bi uni uni bi ping pong mechanism.</text>
</comment>
<organism evidence="9 10">
    <name type="scientific">Exilibacterium tricleocarpae</name>
    <dbReference type="NCBI Taxonomy" id="2591008"/>
    <lineage>
        <taxon>Bacteria</taxon>
        <taxon>Pseudomonadati</taxon>
        <taxon>Pseudomonadota</taxon>
        <taxon>Gammaproteobacteria</taxon>
        <taxon>Cellvibrionales</taxon>
        <taxon>Cellvibrionaceae</taxon>
        <taxon>Exilibacterium</taxon>
    </lineage>
</organism>
<feature type="binding site" evidence="8">
    <location>
        <begin position="186"/>
        <end position="189"/>
    </location>
    <ligand>
        <name>ATP</name>
        <dbReference type="ChEBI" id="CHEBI:30616"/>
    </ligand>
</feature>
<feature type="binding site" evidence="8">
    <location>
        <position position="61"/>
    </location>
    <ligand>
        <name>beta-alanine</name>
        <dbReference type="ChEBI" id="CHEBI:57966"/>
    </ligand>
</feature>
<comment type="pathway">
    <text evidence="1 8">Cofactor biosynthesis; (R)-pantothenate biosynthesis; (R)-pantothenate from (R)-pantoate and beta-alanine: step 1/1.</text>
</comment>
<keyword evidence="10" id="KW-1185">Reference proteome</keyword>
<evidence type="ECO:0000313" key="9">
    <source>
        <dbReference type="EMBL" id="TQV67267.1"/>
    </source>
</evidence>
<dbReference type="UniPathway" id="UPA00028">
    <property type="reaction ID" value="UER00005"/>
</dbReference>
<evidence type="ECO:0000256" key="6">
    <source>
        <dbReference type="ARBA" id="ARBA00022840"/>
    </source>
</evidence>
<dbReference type="FunFam" id="3.40.50.620:FF:000013">
    <property type="entry name" value="Pantothenate synthetase"/>
    <property type="match status" value="1"/>
</dbReference>
<dbReference type="HAMAP" id="MF_00158">
    <property type="entry name" value="PanC"/>
    <property type="match status" value="1"/>
</dbReference>
<dbReference type="Proteomes" id="UP000319732">
    <property type="component" value="Unassembled WGS sequence"/>
</dbReference>
<dbReference type="SUPFAM" id="SSF52374">
    <property type="entry name" value="Nucleotidylyl transferase"/>
    <property type="match status" value="1"/>
</dbReference>
<keyword evidence="5 8" id="KW-0547">Nucleotide-binding</keyword>
<keyword evidence="8" id="KW-0963">Cytoplasm</keyword>
<evidence type="ECO:0000256" key="1">
    <source>
        <dbReference type="ARBA" id="ARBA00004990"/>
    </source>
</evidence>
<evidence type="ECO:0000313" key="10">
    <source>
        <dbReference type="Proteomes" id="UP000319732"/>
    </source>
</evidence>
<comment type="similarity">
    <text evidence="2 8">Belongs to the pantothenate synthetase family.</text>
</comment>
<protein>
    <recommendedName>
        <fullName evidence="8">Pantothenate synthetase</fullName>
        <shortName evidence="8">PS</shortName>
        <ecNumber evidence="8">6.3.2.1</ecNumber>
    </recommendedName>
    <alternativeName>
        <fullName evidence="8">Pantoate--beta-alanine ligase</fullName>
    </alternativeName>
    <alternativeName>
        <fullName evidence="8">Pantoate-activating enzyme</fullName>
    </alternativeName>
</protein>
<feature type="binding site" evidence="8">
    <location>
        <position position="155"/>
    </location>
    <ligand>
        <name>(R)-pantoate</name>
        <dbReference type="ChEBI" id="CHEBI:15980"/>
    </ligand>
</feature>
<comment type="caution">
    <text evidence="9">The sequence shown here is derived from an EMBL/GenBank/DDBJ whole genome shotgun (WGS) entry which is preliminary data.</text>
</comment>
<name>A0A545SQN4_9GAMM</name>
<sequence length="301" mass="33301">MQIFHHSQSIRDALGAERLAGKRIGFVPTMGNLHQAHIELVKIAQASCDLVVVSIFVNRLQFGLNEDWDKYPRTYDADTAKLRAVNCDYLFYPEESEIYPNGMAEQTRVVVPTMTDVLCGASRPGHFEGVTTVVSKLFNIVQPDEAVFGIKDFQQLALIRRMVEDLCIPVKIVAGEIFRESDGLAMSSRNSFITEQERPRAAQLNRSLNWIATEVRAGNRGFATLEAEARQQIEAAGFRPDYINVCNSKTLEPAADDDSDITVLGAMYTSGARLIDNVSINVSIDVSSAPGGQPNREDMPC</sequence>
<keyword evidence="6 8" id="KW-0067">ATP-binding</keyword>
<dbReference type="NCBIfam" id="TIGR00018">
    <property type="entry name" value="panC"/>
    <property type="match status" value="1"/>
</dbReference>
<dbReference type="GO" id="GO:0005524">
    <property type="term" value="F:ATP binding"/>
    <property type="evidence" value="ECO:0007669"/>
    <property type="project" value="UniProtKB-KW"/>
</dbReference>
<dbReference type="InterPro" id="IPR014729">
    <property type="entry name" value="Rossmann-like_a/b/a_fold"/>
</dbReference>
<evidence type="ECO:0000256" key="2">
    <source>
        <dbReference type="ARBA" id="ARBA00009256"/>
    </source>
</evidence>
<gene>
    <name evidence="8" type="primary">panC</name>
    <name evidence="9" type="ORF">FKG94_26115</name>
</gene>
<comment type="caution">
    <text evidence="8">Lacks conserved residue(s) required for the propagation of feature annotation.</text>
</comment>
<dbReference type="InterPro" id="IPR042176">
    <property type="entry name" value="Pantoate_ligase_C"/>
</dbReference>
<dbReference type="CDD" id="cd00560">
    <property type="entry name" value="PanC"/>
    <property type="match status" value="1"/>
</dbReference>
<evidence type="ECO:0000256" key="3">
    <source>
        <dbReference type="ARBA" id="ARBA00022598"/>
    </source>
</evidence>
<dbReference type="PANTHER" id="PTHR21299">
    <property type="entry name" value="CYTIDYLATE KINASE/PANTOATE-BETA-ALANINE LIGASE"/>
    <property type="match status" value="1"/>
</dbReference>
<reference evidence="9 10" key="1">
    <citation type="submission" date="2019-06" db="EMBL/GenBank/DDBJ databases">
        <title>Whole genome sequence for Cellvibrionaceae sp. R142.</title>
        <authorList>
            <person name="Wang G."/>
        </authorList>
    </citation>
    <scope>NUCLEOTIDE SEQUENCE [LARGE SCALE GENOMIC DNA]</scope>
    <source>
        <strain evidence="9 10">R142</strain>
    </source>
</reference>
<dbReference type="Gene3D" id="3.40.50.620">
    <property type="entry name" value="HUPs"/>
    <property type="match status" value="1"/>
</dbReference>
<dbReference type="AlphaFoldDB" id="A0A545SQN4"/>
<keyword evidence="3 8" id="KW-0436">Ligase</keyword>
<evidence type="ECO:0000256" key="8">
    <source>
        <dbReference type="HAMAP-Rule" id="MF_00158"/>
    </source>
</evidence>
<dbReference type="Gene3D" id="3.30.1300.10">
    <property type="entry name" value="Pantoate-beta-alanine ligase, C-terminal domain"/>
    <property type="match status" value="1"/>
</dbReference>